<evidence type="ECO:0000313" key="4">
    <source>
        <dbReference type="Proteomes" id="UP000252187"/>
    </source>
</evidence>
<dbReference type="SUPFAM" id="SSF53850">
    <property type="entry name" value="Periplasmic binding protein-like II"/>
    <property type="match status" value="1"/>
</dbReference>
<dbReference type="InterPro" id="IPR026045">
    <property type="entry name" value="Ferric-bd"/>
</dbReference>
<dbReference type="PANTHER" id="PTHR30006">
    <property type="entry name" value="THIAMINE-BINDING PERIPLASMIC PROTEIN-RELATED"/>
    <property type="match status" value="1"/>
</dbReference>
<accession>A0A365PC46</accession>
<name>A0A365PC46_9ACTN</name>
<keyword evidence="1" id="KW-0732">Signal</keyword>
<protein>
    <submittedName>
        <fullName evidence="3">Extracellular solute-binding protein</fullName>
    </submittedName>
</protein>
<dbReference type="EMBL" id="QNTT01000008">
    <property type="protein sequence ID" value="RBA38557.1"/>
    <property type="molecule type" value="Genomic_DNA"/>
</dbReference>
<keyword evidence="2" id="KW-0408">Iron</keyword>
<comment type="caution">
    <text evidence="3">The sequence shown here is derived from an EMBL/GenBank/DDBJ whole genome shotgun (WGS) entry which is preliminary data.</text>
</comment>
<proteinExistence type="predicted"/>
<reference evidence="3 4" key="1">
    <citation type="submission" date="2018-06" db="EMBL/GenBank/DDBJ databases">
        <title>Whole genome sequencing of four bacterial strains from South Shetland trench revealing bio-synthetic gene clusters.</title>
        <authorList>
            <person name="Abdel-Mageed W.M."/>
            <person name="Lehri B."/>
            <person name="Jarmusch S.A."/>
            <person name="Miranda K."/>
            <person name="Goodfellow M."/>
            <person name="Jaspars M."/>
            <person name="Karlyshev A.V."/>
        </authorList>
    </citation>
    <scope>NUCLEOTIDE SEQUENCE [LARGE SCALE GENOMIC DNA]</scope>
    <source>
        <strain evidence="3 4">SST1</strain>
    </source>
</reference>
<dbReference type="CDD" id="cd13547">
    <property type="entry name" value="PBP2_Fbp_like_2"/>
    <property type="match status" value="1"/>
</dbReference>
<feature type="binding site" evidence="2">
    <location>
        <position position="255"/>
    </location>
    <ligand>
        <name>Fe cation</name>
        <dbReference type="ChEBI" id="CHEBI:24875"/>
    </ligand>
</feature>
<dbReference type="Gene3D" id="3.40.190.10">
    <property type="entry name" value="Periplasmic binding protein-like II"/>
    <property type="match status" value="2"/>
</dbReference>
<dbReference type="GO" id="GO:0046872">
    <property type="term" value="F:metal ion binding"/>
    <property type="evidence" value="ECO:0007669"/>
    <property type="project" value="UniProtKB-KW"/>
</dbReference>
<dbReference type="AlphaFoldDB" id="A0A365PC46"/>
<sequence length="361" mass="37790">MGYRFEGPRLGVVAVSRSVGRRAVLASVAVFAAGALGLAGCSEPATTGSGATSDSAAASGEVTLYTSEPQAKIDEIISAFNEEQPDIEVKVFRAGTGDLKARIEAERSTGAVAADILLAADVPTFEQYKDQDLFQEFEPSEADAIEDVAVDPDGFYVGTRIIPTVIAYNTGDVTDPPTSWAELAEPEYLDRIILPNPDVSGAAAFNAAAWSLQPDLGEEWINRLGANNPQVAESNGPVSQAVAEGSKPVGIVVDYLVRDLAAQGSPIAVSYPSEGVPYITQPGAVFADAPNPEAAKLFLDFIVSQKGQQIAVEQNYLPVRDDAGTPEGAPALTDITLFDQDLEAIAASQDEAVAAFNAAVR</sequence>
<gene>
    <name evidence="3" type="ORF">DQ226_04695</name>
</gene>
<keyword evidence="2" id="KW-0479">Metal-binding</keyword>
<dbReference type="PIRSF" id="PIRSF002825">
    <property type="entry name" value="CfbpA"/>
    <property type="match status" value="1"/>
</dbReference>
<dbReference type="Proteomes" id="UP000252187">
    <property type="component" value="Unassembled WGS sequence"/>
</dbReference>
<evidence type="ECO:0000256" key="2">
    <source>
        <dbReference type="PIRSR" id="PIRSR002825-1"/>
    </source>
</evidence>
<evidence type="ECO:0000313" key="3">
    <source>
        <dbReference type="EMBL" id="RBA38557.1"/>
    </source>
</evidence>
<evidence type="ECO:0000256" key="1">
    <source>
        <dbReference type="ARBA" id="ARBA00022729"/>
    </source>
</evidence>
<organism evidence="3 4">
    <name type="scientific">Dietzia maris</name>
    <dbReference type="NCBI Taxonomy" id="37915"/>
    <lineage>
        <taxon>Bacteria</taxon>
        <taxon>Bacillati</taxon>
        <taxon>Actinomycetota</taxon>
        <taxon>Actinomycetes</taxon>
        <taxon>Mycobacteriales</taxon>
        <taxon>Dietziaceae</taxon>
        <taxon>Dietzia</taxon>
    </lineage>
</organism>
<dbReference type="Pfam" id="PF13343">
    <property type="entry name" value="SBP_bac_6"/>
    <property type="match status" value="1"/>
</dbReference>